<dbReference type="Proteomes" id="UP001440599">
    <property type="component" value="Unassembled WGS sequence"/>
</dbReference>
<gene>
    <name evidence="1" type="ORF">WMO45_09230</name>
</gene>
<dbReference type="Pfam" id="PF13419">
    <property type="entry name" value="HAD_2"/>
    <property type="match status" value="1"/>
</dbReference>
<dbReference type="InterPro" id="IPR023214">
    <property type="entry name" value="HAD_sf"/>
</dbReference>
<proteinExistence type="predicted"/>
<accession>A0ABV1EQ18</accession>
<keyword evidence="1" id="KW-0378">Hydrolase</keyword>
<reference evidence="1 2" key="1">
    <citation type="submission" date="2024-03" db="EMBL/GenBank/DDBJ databases">
        <title>Human intestinal bacterial collection.</title>
        <authorList>
            <person name="Pauvert C."/>
            <person name="Hitch T.C.A."/>
            <person name="Clavel T."/>
        </authorList>
    </citation>
    <scope>NUCLEOTIDE SEQUENCE [LARGE SCALE GENOMIC DNA]</scope>
    <source>
        <strain evidence="1 2">CLA-AP-H34</strain>
    </source>
</reference>
<dbReference type="InterPro" id="IPR036412">
    <property type="entry name" value="HAD-like_sf"/>
</dbReference>
<dbReference type="InterPro" id="IPR006439">
    <property type="entry name" value="HAD-SF_hydro_IA"/>
</dbReference>
<protein>
    <submittedName>
        <fullName evidence="1">HAD-IA family hydrolase</fullName>
    </submittedName>
</protein>
<comment type="caution">
    <text evidence="1">The sequence shown here is derived from an EMBL/GenBank/DDBJ whole genome shotgun (WGS) entry which is preliminary data.</text>
</comment>
<evidence type="ECO:0000313" key="2">
    <source>
        <dbReference type="Proteomes" id="UP001440599"/>
    </source>
</evidence>
<dbReference type="InterPro" id="IPR023198">
    <property type="entry name" value="PGP-like_dom2"/>
</dbReference>
<dbReference type="SFLD" id="SFLDS00003">
    <property type="entry name" value="Haloacid_Dehalogenase"/>
    <property type="match status" value="1"/>
</dbReference>
<organism evidence="1 2">
    <name type="scientific">Flavonifractor hominis</name>
    <dbReference type="NCBI Taxonomy" id="3133178"/>
    <lineage>
        <taxon>Bacteria</taxon>
        <taxon>Bacillati</taxon>
        <taxon>Bacillota</taxon>
        <taxon>Clostridia</taxon>
        <taxon>Eubacteriales</taxon>
        <taxon>Oscillospiraceae</taxon>
        <taxon>Flavonifractor</taxon>
    </lineage>
</organism>
<sequence length="227" mass="24604">MSKEGHGITMQYQAVFFDFDYTLADASEAIVIGFEYAFARMGLPKPEAEAVRRTIGMVLQDGYTALTGDDRPEQREEFRRLYVEKANPMQVACTRLFPGAVELLTALHEAGVPAGIVSTKRSDTLRAVLEPRGVLPLLVSITGGEQVSSPKPDPEGLLRAVAGLGLAPEQVLFCGDTVIDAETARRAGCPFCAVLNGTTTEADFQARALPCVHTAPDLWDLKHWLGL</sequence>
<dbReference type="InterPro" id="IPR041492">
    <property type="entry name" value="HAD_2"/>
</dbReference>
<dbReference type="PANTHER" id="PTHR43434">
    <property type="entry name" value="PHOSPHOGLYCOLATE PHOSPHATASE"/>
    <property type="match status" value="1"/>
</dbReference>
<keyword evidence="2" id="KW-1185">Reference proteome</keyword>
<dbReference type="GO" id="GO:0016787">
    <property type="term" value="F:hydrolase activity"/>
    <property type="evidence" value="ECO:0007669"/>
    <property type="project" value="UniProtKB-KW"/>
</dbReference>
<dbReference type="SUPFAM" id="SSF56784">
    <property type="entry name" value="HAD-like"/>
    <property type="match status" value="1"/>
</dbReference>
<dbReference type="Gene3D" id="1.10.150.240">
    <property type="entry name" value="Putative phosphatase, domain 2"/>
    <property type="match status" value="1"/>
</dbReference>
<dbReference type="RefSeq" id="WP_349140388.1">
    <property type="nucleotide sequence ID" value="NZ_JBBMFT010000005.1"/>
</dbReference>
<dbReference type="NCBIfam" id="TIGR01549">
    <property type="entry name" value="HAD-SF-IA-v1"/>
    <property type="match status" value="1"/>
</dbReference>
<dbReference type="PANTHER" id="PTHR43434:SF1">
    <property type="entry name" value="PHOSPHOGLYCOLATE PHOSPHATASE"/>
    <property type="match status" value="1"/>
</dbReference>
<dbReference type="SFLD" id="SFLDG01129">
    <property type="entry name" value="C1.5:_HAD__Beta-PGM__Phosphata"/>
    <property type="match status" value="1"/>
</dbReference>
<dbReference type="InterPro" id="IPR050155">
    <property type="entry name" value="HAD-like_hydrolase_sf"/>
</dbReference>
<dbReference type="Gene3D" id="3.40.50.1000">
    <property type="entry name" value="HAD superfamily/HAD-like"/>
    <property type="match status" value="1"/>
</dbReference>
<evidence type="ECO:0000313" key="1">
    <source>
        <dbReference type="EMBL" id="MEQ2456705.1"/>
    </source>
</evidence>
<name>A0ABV1EQ18_9FIRM</name>
<dbReference type="EMBL" id="JBBMFT010000005">
    <property type="protein sequence ID" value="MEQ2456705.1"/>
    <property type="molecule type" value="Genomic_DNA"/>
</dbReference>